<name>A0A6J4TD08_9ACTN</name>
<sequence length="68" mass="7141">ALAHSFAEEPATANVVVINALVTPEMRAANPDKAYATFTDAEDIAAALGYLCSDAAAKMNGRRLILHP</sequence>
<dbReference type="Gene3D" id="3.40.50.720">
    <property type="entry name" value="NAD(P)-binding Rossmann-like Domain"/>
    <property type="match status" value="1"/>
</dbReference>
<dbReference type="InterPro" id="IPR036291">
    <property type="entry name" value="NAD(P)-bd_dom_sf"/>
</dbReference>
<accession>A0A6J4TD08</accession>
<gene>
    <name evidence="1" type="ORF">AVDCRST_MAG30-2948</name>
</gene>
<organism evidence="1">
    <name type="scientific">uncultured Solirubrobacteraceae bacterium</name>
    <dbReference type="NCBI Taxonomy" id="1162706"/>
    <lineage>
        <taxon>Bacteria</taxon>
        <taxon>Bacillati</taxon>
        <taxon>Actinomycetota</taxon>
        <taxon>Thermoleophilia</taxon>
        <taxon>Solirubrobacterales</taxon>
        <taxon>Solirubrobacteraceae</taxon>
        <taxon>environmental samples</taxon>
    </lineage>
</organism>
<protein>
    <recommendedName>
        <fullName evidence="2">Short-chain dehydrogenase</fullName>
    </recommendedName>
</protein>
<dbReference type="AlphaFoldDB" id="A0A6J4TD08"/>
<feature type="non-terminal residue" evidence="1">
    <location>
        <position position="1"/>
    </location>
</feature>
<dbReference type="SUPFAM" id="SSF51735">
    <property type="entry name" value="NAD(P)-binding Rossmann-fold domains"/>
    <property type="match status" value="1"/>
</dbReference>
<reference evidence="1" key="1">
    <citation type="submission" date="2020-02" db="EMBL/GenBank/DDBJ databases">
        <authorList>
            <person name="Meier V. D."/>
        </authorList>
    </citation>
    <scope>NUCLEOTIDE SEQUENCE</scope>
    <source>
        <strain evidence="1">AVDCRST_MAG30</strain>
    </source>
</reference>
<proteinExistence type="predicted"/>
<evidence type="ECO:0008006" key="2">
    <source>
        <dbReference type="Google" id="ProtNLM"/>
    </source>
</evidence>
<dbReference type="EMBL" id="CADCVS010000380">
    <property type="protein sequence ID" value="CAA9519399.1"/>
    <property type="molecule type" value="Genomic_DNA"/>
</dbReference>
<evidence type="ECO:0000313" key="1">
    <source>
        <dbReference type="EMBL" id="CAA9519399.1"/>
    </source>
</evidence>